<dbReference type="GO" id="GO:0005524">
    <property type="term" value="F:ATP binding"/>
    <property type="evidence" value="ECO:0007669"/>
    <property type="project" value="UniProtKB-KW"/>
</dbReference>
<feature type="transmembrane region" description="Helical" evidence="19">
    <location>
        <begin position="159"/>
        <end position="176"/>
    </location>
</feature>
<dbReference type="Proteomes" id="UP001620626">
    <property type="component" value="Unassembled WGS sequence"/>
</dbReference>
<evidence type="ECO:0000256" key="5">
    <source>
        <dbReference type="ARBA" id="ARBA00012201"/>
    </source>
</evidence>
<dbReference type="EMBL" id="JBICBT010000865">
    <property type="protein sequence ID" value="KAL3096373.1"/>
    <property type="molecule type" value="Genomic_DNA"/>
</dbReference>
<keyword evidence="22" id="KW-1185">Reference proteome</keyword>
<dbReference type="PANTHER" id="PTHR45627">
    <property type="entry name" value="ADENYLATE CYCLASE TYPE 1"/>
    <property type="match status" value="1"/>
</dbReference>
<evidence type="ECO:0000256" key="6">
    <source>
        <dbReference type="ARBA" id="ARBA00022692"/>
    </source>
</evidence>
<feature type="transmembrane region" description="Helical" evidence="19">
    <location>
        <begin position="205"/>
        <end position="222"/>
    </location>
</feature>
<dbReference type="InterPro" id="IPR029787">
    <property type="entry name" value="Nucleotide_cyclase"/>
</dbReference>
<evidence type="ECO:0000256" key="15">
    <source>
        <dbReference type="ARBA" id="ARBA00023180"/>
    </source>
</evidence>
<dbReference type="CDD" id="cd07302">
    <property type="entry name" value="CHD"/>
    <property type="match status" value="2"/>
</dbReference>
<evidence type="ECO:0000256" key="19">
    <source>
        <dbReference type="SAM" id="Phobius"/>
    </source>
</evidence>
<evidence type="ECO:0000256" key="1">
    <source>
        <dbReference type="ARBA" id="ARBA00001436"/>
    </source>
</evidence>
<feature type="transmembrane region" description="Helical" evidence="19">
    <location>
        <begin position="283"/>
        <end position="305"/>
    </location>
</feature>
<dbReference type="InterPro" id="IPR001054">
    <property type="entry name" value="A/G_cyclase"/>
</dbReference>
<feature type="transmembrane region" description="Helical" evidence="19">
    <location>
        <begin position="755"/>
        <end position="774"/>
    </location>
</feature>
<reference evidence="21 22" key="1">
    <citation type="submission" date="2024-10" db="EMBL/GenBank/DDBJ databases">
        <authorList>
            <person name="Kim D."/>
        </authorList>
    </citation>
    <scope>NUCLEOTIDE SEQUENCE [LARGE SCALE GENOMIC DNA]</scope>
    <source>
        <strain evidence="21">BH-2024</strain>
    </source>
</reference>
<evidence type="ECO:0000313" key="22">
    <source>
        <dbReference type="Proteomes" id="UP001620626"/>
    </source>
</evidence>
<evidence type="ECO:0000256" key="17">
    <source>
        <dbReference type="RuleBase" id="RU000405"/>
    </source>
</evidence>
<keyword evidence="14 19" id="KW-0472">Membrane</keyword>
<gene>
    <name evidence="21" type="ORF">niasHT_026340</name>
</gene>
<evidence type="ECO:0000256" key="9">
    <source>
        <dbReference type="ARBA" id="ARBA00022741"/>
    </source>
</evidence>
<feature type="transmembrane region" description="Helical" evidence="19">
    <location>
        <begin position="779"/>
        <end position="796"/>
    </location>
</feature>
<feature type="compositionally biased region" description="Polar residues" evidence="18">
    <location>
        <begin position="1"/>
        <end position="15"/>
    </location>
</feature>
<keyword evidence="11" id="KW-0460">Magnesium</keyword>
<feature type="transmembrane region" description="Helical" evidence="19">
    <location>
        <begin position="252"/>
        <end position="271"/>
    </location>
</feature>
<feature type="transmembrane region" description="Helical" evidence="19">
    <location>
        <begin position="840"/>
        <end position="857"/>
    </location>
</feature>
<dbReference type="Pfam" id="PF00211">
    <property type="entry name" value="Guanylate_cyc"/>
    <property type="match status" value="2"/>
</dbReference>
<organism evidence="21 22">
    <name type="scientific">Heterodera trifolii</name>
    <dbReference type="NCBI Taxonomy" id="157864"/>
    <lineage>
        <taxon>Eukaryota</taxon>
        <taxon>Metazoa</taxon>
        <taxon>Ecdysozoa</taxon>
        <taxon>Nematoda</taxon>
        <taxon>Chromadorea</taxon>
        <taxon>Rhabditida</taxon>
        <taxon>Tylenchina</taxon>
        <taxon>Tylenchomorpha</taxon>
        <taxon>Tylenchoidea</taxon>
        <taxon>Heteroderidae</taxon>
        <taxon>Heteroderinae</taxon>
        <taxon>Heterodera</taxon>
    </lineage>
</organism>
<comment type="cofactor">
    <cofactor evidence="3">
        <name>Mg(2+)</name>
        <dbReference type="ChEBI" id="CHEBI:18420"/>
    </cofactor>
</comment>
<evidence type="ECO:0000256" key="4">
    <source>
        <dbReference type="ARBA" id="ARBA00004141"/>
    </source>
</evidence>
<feature type="transmembrane region" description="Helical" evidence="19">
    <location>
        <begin position="665"/>
        <end position="688"/>
    </location>
</feature>
<comment type="similarity">
    <text evidence="17">Belongs to the adenylyl cyclase class-4/guanylyl cyclase family.</text>
</comment>
<dbReference type="AlphaFoldDB" id="A0ABD2K0M7"/>
<feature type="region of interest" description="Disordered" evidence="18">
    <location>
        <begin position="1"/>
        <end position="66"/>
    </location>
</feature>
<dbReference type="SUPFAM" id="SSF55073">
    <property type="entry name" value="Nucleotide cyclase"/>
    <property type="match status" value="2"/>
</dbReference>
<dbReference type="PANTHER" id="PTHR45627:SF16">
    <property type="entry name" value="ADENYLATE CYCLASE"/>
    <property type="match status" value="1"/>
</dbReference>
<keyword evidence="9" id="KW-0547">Nucleotide-binding</keyword>
<sequence>MERSELSSYSMASRSRTPRRKSSEMGASKSVDGSSVIEPLASSAGGGIGAGDSSSSRTIVQQGMSSLGVAEEDVLSLLSREEEEERRQRFGGPRAVSSTGGGSGGAGYGTSTTTEEDEERGTGARRTARRAAPPNVLAQLFQSDHLYTRYFEHMNRGRLKISLLCLVFLCLLQIGVHANLHNWLRFALSINLLVLLLLTTWRWRSALFTWAVVIVSLCLLLLSPQHLISLLTILLLLLCYTAMPLQLKASLLAAFAISAVSLAVRALWLIYVMRSDDLRHLAIQAILVLAMNINGIFIYIPTELVQRRTFRETRKSVENRLHLHRDNQKQENILLSVLPKFIALDVRKNIDRTEPALQFRKIYIQKYSEISILFADICGFTNLASHCTAEDLVLTLNELFARFDKLAHENHCMRIKILGDCYYCVSGFPEARPDHAVCAVAMGLDMIHTIKLVRELYGVNVNMRVGIHSGKAHCGVLGLKKWQFDIMSNDVTLANHMESSGVPGRIHITDATLNALNGTYRVEVGNGQERSRHLVEKGIKQTWLVVSEEGKEHFHKKAPPASNKELQLTGMMDRKGNPLRREMSRTLHDEVDQFLERGIDAINMGLWRKQYCQRHSLRFKHTRVEQKFLQYKANAVLVESTCLLTIFLLCMAALFLANLTYSDHLIASIICLVAIPLLIFLIIFRRFFMQKATDHRKRHNVMKRLHKCLLVLCLFSACAFFLSLRFALSSLPIIAADADQPQHEQQMSALPHAELIFECALLLLLCVCAFHSLLALEKVFIAICLCLPILATIWSRCWMLDFPSPSAQANGQNSIKLTTMATMSSSVKAEEICDSDSLKLQLLNTLVIFFAVLLIGMQSRRSEQVARSDFIWKLKALSENVEMKRTYEQNRRVLENILPAHVAKHFLSAQPTRRSDLYSEARDNACVIFITITEFDKFYEEMDTNQEGRECIRVLNELISDFDNILTEPEFHCIEKIKTIATTYMAASGLTGNSTGTNSHVVAVVNFALALFGWMEEFNENSFGNFNLRIGINVGPVVAGVIGTEKPHYDIWGNTVNVASRMDSSGIPGRIQVTDETKQILEREGFNFECRGEINVKGKGLMTTYLLRSEESRRGTVSRRRRSSAVPPITLQQSHGHGMMNGGTC</sequence>
<feature type="region of interest" description="Disordered" evidence="18">
    <location>
        <begin position="79"/>
        <end position="131"/>
    </location>
</feature>
<comment type="catalytic activity">
    <reaction evidence="2">
        <text>ATP = 3',5'-cyclic AMP + diphosphate</text>
        <dbReference type="Rhea" id="RHEA:15389"/>
        <dbReference type="ChEBI" id="CHEBI:30616"/>
        <dbReference type="ChEBI" id="CHEBI:33019"/>
        <dbReference type="ChEBI" id="CHEBI:58165"/>
        <dbReference type="EC" id="4.6.1.1"/>
    </reaction>
</comment>
<dbReference type="PROSITE" id="PS50125">
    <property type="entry name" value="GUANYLATE_CYCLASE_2"/>
    <property type="match status" value="2"/>
</dbReference>
<proteinExistence type="inferred from homology"/>
<keyword evidence="7" id="KW-0479">Metal-binding</keyword>
<dbReference type="FunFam" id="3.30.70.1230:FF:000001">
    <property type="entry name" value="Adenylate cyclase"/>
    <property type="match status" value="1"/>
</dbReference>
<dbReference type="GO" id="GO:0046872">
    <property type="term" value="F:metal ion binding"/>
    <property type="evidence" value="ECO:0007669"/>
    <property type="project" value="UniProtKB-KW"/>
</dbReference>
<name>A0ABD2K0M7_9BILA</name>
<dbReference type="InterPro" id="IPR032628">
    <property type="entry name" value="AC_N"/>
</dbReference>
<comment type="catalytic activity">
    <reaction evidence="1">
        <text>GTP = 3',5'-cyclic GMP + diphosphate</text>
        <dbReference type="Rhea" id="RHEA:13665"/>
        <dbReference type="ChEBI" id="CHEBI:33019"/>
        <dbReference type="ChEBI" id="CHEBI:37565"/>
        <dbReference type="ChEBI" id="CHEBI:57746"/>
        <dbReference type="EC" id="4.6.1.2"/>
    </reaction>
</comment>
<evidence type="ECO:0000256" key="10">
    <source>
        <dbReference type="ARBA" id="ARBA00022840"/>
    </source>
</evidence>
<feature type="transmembrane region" description="Helical" evidence="19">
    <location>
        <begin position="709"/>
        <end position="735"/>
    </location>
</feature>
<dbReference type="Gene3D" id="3.30.70.1230">
    <property type="entry name" value="Nucleotide cyclase"/>
    <property type="match status" value="2"/>
</dbReference>
<dbReference type="PROSITE" id="PS00452">
    <property type="entry name" value="GUANYLATE_CYCLASE_1"/>
    <property type="match status" value="1"/>
</dbReference>
<feature type="transmembrane region" description="Helical" evidence="19">
    <location>
        <begin position="636"/>
        <end position="659"/>
    </location>
</feature>
<evidence type="ECO:0000256" key="18">
    <source>
        <dbReference type="SAM" id="MobiDB-lite"/>
    </source>
</evidence>
<evidence type="ECO:0000256" key="14">
    <source>
        <dbReference type="ARBA" id="ARBA00023136"/>
    </source>
</evidence>
<dbReference type="GO" id="GO:0004383">
    <property type="term" value="F:guanylate cyclase activity"/>
    <property type="evidence" value="ECO:0007669"/>
    <property type="project" value="UniProtKB-EC"/>
</dbReference>
<keyword evidence="6 19" id="KW-0812">Transmembrane</keyword>
<accession>A0ABD2K0M7</accession>
<feature type="domain" description="Guanylate cyclase" evidence="20">
    <location>
        <begin position="371"/>
        <end position="498"/>
    </location>
</feature>
<evidence type="ECO:0000256" key="11">
    <source>
        <dbReference type="ARBA" id="ARBA00022842"/>
    </source>
</evidence>
<feature type="region of interest" description="Disordered" evidence="18">
    <location>
        <begin position="1112"/>
        <end position="1145"/>
    </location>
</feature>
<feature type="transmembrane region" description="Helical" evidence="19">
    <location>
        <begin position="228"/>
        <end position="245"/>
    </location>
</feature>
<evidence type="ECO:0000256" key="3">
    <source>
        <dbReference type="ARBA" id="ARBA00001946"/>
    </source>
</evidence>
<feature type="compositionally biased region" description="Gly residues" evidence="18">
    <location>
        <begin position="99"/>
        <end position="108"/>
    </location>
</feature>
<keyword evidence="12 19" id="KW-1133">Transmembrane helix</keyword>
<evidence type="ECO:0000256" key="8">
    <source>
        <dbReference type="ARBA" id="ARBA00022737"/>
    </source>
</evidence>
<dbReference type="InterPro" id="IPR009398">
    <property type="entry name" value="Adcy_conserved_dom"/>
</dbReference>
<comment type="caution">
    <text evidence="21">The sequence shown here is derived from an EMBL/GenBank/DDBJ whole genome shotgun (WGS) entry which is preliminary data.</text>
</comment>
<keyword evidence="10" id="KW-0067">ATP-binding</keyword>
<dbReference type="Pfam" id="PF16214">
    <property type="entry name" value="AC_N"/>
    <property type="match status" value="1"/>
</dbReference>
<dbReference type="EC" id="4.6.1.1" evidence="5"/>
<feature type="domain" description="Guanylate cyclase" evidence="20">
    <location>
        <begin position="926"/>
        <end position="1063"/>
    </location>
</feature>
<evidence type="ECO:0000256" key="16">
    <source>
        <dbReference type="ARBA" id="ARBA00023239"/>
    </source>
</evidence>
<keyword evidence="8" id="KW-0677">Repeat</keyword>
<dbReference type="SMART" id="SM00044">
    <property type="entry name" value="CYCc"/>
    <property type="match status" value="2"/>
</dbReference>
<evidence type="ECO:0000256" key="13">
    <source>
        <dbReference type="ARBA" id="ARBA00022998"/>
    </source>
</evidence>
<comment type="subcellular location">
    <subcellularLocation>
        <location evidence="4">Membrane</location>
        <topology evidence="4">Multi-pass membrane protein</topology>
    </subcellularLocation>
</comment>
<dbReference type="GO" id="GO:0004016">
    <property type="term" value="F:adenylate cyclase activity"/>
    <property type="evidence" value="ECO:0007669"/>
    <property type="project" value="UniProtKB-EC"/>
</dbReference>
<dbReference type="Pfam" id="PF06327">
    <property type="entry name" value="Adcy_cons_dom"/>
    <property type="match status" value="1"/>
</dbReference>
<dbReference type="GO" id="GO:0016020">
    <property type="term" value="C:membrane"/>
    <property type="evidence" value="ECO:0007669"/>
    <property type="project" value="UniProtKB-SubCell"/>
</dbReference>
<protein>
    <recommendedName>
        <fullName evidence="5">adenylate cyclase</fullName>
        <ecNumber evidence="5">4.6.1.1</ecNumber>
    </recommendedName>
</protein>
<keyword evidence="15" id="KW-0325">Glycoprotein</keyword>
<keyword evidence="16 17" id="KW-0456">Lyase</keyword>
<evidence type="ECO:0000259" key="20">
    <source>
        <dbReference type="PROSITE" id="PS50125"/>
    </source>
</evidence>
<evidence type="ECO:0000313" key="21">
    <source>
        <dbReference type="EMBL" id="KAL3096373.1"/>
    </source>
</evidence>
<dbReference type="InterPro" id="IPR018297">
    <property type="entry name" value="A/G_cyclase_CS"/>
</dbReference>
<keyword evidence="13" id="KW-0115">cAMP biosynthesis</keyword>
<evidence type="ECO:0000256" key="7">
    <source>
        <dbReference type="ARBA" id="ARBA00022723"/>
    </source>
</evidence>
<evidence type="ECO:0000256" key="2">
    <source>
        <dbReference type="ARBA" id="ARBA00001593"/>
    </source>
</evidence>
<dbReference type="FunFam" id="3.30.70.1230:FF:000048">
    <property type="entry name" value="Phospholipid-transporting ATPase, putative"/>
    <property type="match status" value="1"/>
</dbReference>
<dbReference type="GO" id="GO:0006171">
    <property type="term" value="P:cAMP biosynthetic process"/>
    <property type="evidence" value="ECO:0007669"/>
    <property type="project" value="UniProtKB-KW"/>
</dbReference>
<evidence type="ECO:0000256" key="12">
    <source>
        <dbReference type="ARBA" id="ARBA00022989"/>
    </source>
</evidence>
<feature type="transmembrane region" description="Helical" evidence="19">
    <location>
        <begin position="182"/>
        <end position="198"/>
    </location>
</feature>